<name>A0A975K592_9SPHN</name>
<dbReference type="AlphaFoldDB" id="A0A975K592"/>
<dbReference type="GO" id="GO:0019752">
    <property type="term" value="P:carboxylic acid metabolic process"/>
    <property type="evidence" value="ECO:0007669"/>
    <property type="project" value="UniProtKB-ARBA"/>
</dbReference>
<dbReference type="InterPro" id="IPR011234">
    <property type="entry name" value="Fumarylacetoacetase-like_C"/>
</dbReference>
<dbReference type="PANTHER" id="PTHR42796:SF4">
    <property type="entry name" value="FUMARYLACETOACETATE HYDROLASE DOMAIN-CONTAINING PROTEIN 2A"/>
    <property type="match status" value="1"/>
</dbReference>
<comment type="similarity">
    <text evidence="1">Belongs to the FAH family.</text>
</comment>
<feature type="domain" description="Fumarylacetoacetase-like C-terminal" evidence="3">
    <location>
        <begin position="72"/>
        <end position="277"/>
    </location>
</feature>
<dbReference type="PANTHER" id="PTHR42796">
    <property type="entry name" value="FUMARYLACETOACETATE HYDROLASE DOMAIN-CONTAINING PROTEIN 2A-RELATED"/>
    <property type="match status" value="1"/>
</dbReference>
<keyword evidence="4" id="KW-0378">Hydrolase</keyword>
<gene>
    <name evidence="4" type="ORF">KFK14_18835</name>
</gene>
<dbReference type="GO" id="GO:0016787">
    <property type="term" value="F:hydrolase activity"/>
    <property type="evidence" value="ECO:0007669"/>
    <property type="project" value="UniProtKB-KW"/>
</dbReference>
<proteinExistence type="inferred from homology"/>
<dbReference type="KEGG" id="spph:KFK14_18835"/>
<evidence type="ECO:0000259" key="3">
    <source>
        <dbReference type="Pfam" id="PF01557"/>
    </source>
</evidence>
<dbReference type="Pfam" id="PF01557">
    <property type="entry name" value="FAA_hydrolase"/>
    <property type="match status" value="1"/>
</dbReference>
<dbReference type="Proteomes" id="UP000681425">
    <property type="component" value="Chromosome"/>
</dbReference>
<dbReference type="InterPro" id="IPR051121">
    <property type="entry name" value="FAH"/>
</dbReference>
<accession>A0A975K592</accession>
<dbReference type="Gene3D" id="3.90.850.10">
    <property type="entry name" value="Fumarylacetoacetase-like, C-terminal domain"/>
    <property type="match status" value="1"/>
</dbReference>
<dbReference type="GO" id="GO:0046872">
    <property type="term" value="F:metal ion binding"/>
    <property type="evidence" value="ECO:0007669"/>
    <property type="project" value="UniProtKB-KW"/>
</dbReference>
<protein>
    <submittedName>
        <fullName evidence="4">Fumarylacetoacetate hydrolase family protein</fullName>
    </submittedName>
</protein>
<keyword evidence="5" id="KW-1185">Reference proteome</keyword>
<dbReference type="GO" id="GO:0016853">
    <property type="term" value="F:isomerase activity"/>
    <property type="evidence" value="ECO:0007669"/>
    <property type="project" value="UniProtKB-ARBA"/>
</dbReference>
<dbReference type="InterPro" id="IPR036663">
    <property type="entry name" value="Fumarylacetoacetase_C_sf"/>
</dbReference>
<dbReference type="RefSeq" id="WP_212608744.1">
    <property type="nucleotide sequence ID" value="NZ_CP073910.1"/>
</dbReference>
<dbReference type="FunFam" id="3.90.850.10:FF:000002">
    <property type="entry name" value="2-hydroxyhepta-2,4-diene-1,7-dioate isomerase"/>
    <property type="match status" value="1"/>
</dbReference>
<sequence>MKLARIGPKGQERPAMLDAALQLRDLSGLVDDIDGAALHPDKLARLAALDPQQLPLISAPVRYGPPVARTSKFIAIGLNYRDHAAESGNPVPKEPVMFMKAISAIAGPDDDVPMPRGSTKMDWEIELGIVVGTRARYVEKAGALRHIAGYVLVNDISERFDQIERGGTWDKGKGHDGFGPVGPWLVTPDEVDVGALEMTLDVSGHRRQAGNTGNMIFDVATILSYVSQFVTLEPGDMIATGTPAGVGLGMKPPLYLSVGDEMRLSITGLGEQRQRVVASV</sequence>
<evidence type="ECO:0000313" key="5">
    <source>
        <dbReference type="Proteomes" id="UP000681425"/>
    </source>
</evidence>
<keyword evidence="2" id="KW-0479">Metal-binding</keyword>
<evidence type="ECO:0000256" key="2">
    <source>
        <dbReference type="ARBA" id="ARBA00022723"/>
    </source>
</evidence>
<reference evidence="4" key="1">
    <citation type="submission" date="2021-04" db="EMBL/GenBank/DDBJ databases">
        <title>Isolation of p-tert-butylphenol degrading bacteria Sphingobium phenoxybenzoativorans Tas13 from active sludge.</title>
        <authorList>
            <person name="Li Y."/>
        </authorList>
    </citation>
    <scope>NUCLEOTIDE SEQUENCE</scope>
    <source>
        <strain evidence="4">Tas13</strain>
    </source>
</reference>
<evidence type="ECO:0000256" key="1">
    <source>
        <dbReference type="ARBA" id="ARBA00010211"/>
    </source>
</evidence>
<evidence type="ECO:0000313" key="4">
    <source>
        <dbReference type="EMBL" id="QUT05046.1"/>
    </source>
</evidence>
<dbReference type="SUPFAM" id="SSF56529">
    <property type="entry name" value="FAH"/>
    <property type="match status" value="1"/>
</dbReference>
<dbReference type="EMBL" id="CP073910">
    <property type="protein sequence ID" value="QUT05046.1"/>
    <property type="molecule type" value="Genomic_DNA"/>
</dbReference>
<organism evidence="4 5">
    <name type="scientific">Sphingobium phenoxybenzoativorans</name>
    <dbReference type="NCBI Taxonomy" id="1592790"/>
    <lineage>
        <taxon>Bacteria</taxon>
        <taxon>Pseudomonadati</taxon>
        <taxon>Pseudomonadota</taxon>
        <taxon>Alphaproteobacteria</taxon>
        <taxon>Sphingomonadales</taxon>
        <taxon>Sphingomonadaceae</taxon>
        <taxon>Sphingobium</taxon>
    </lineage>
</organism>